<dbReference type="AlphaFoldDB" id="E8R1C4"/>
<dbReference type="RefSeq" id="WP_013564629.1">
    <property type="nucleotide sequence ID" value="NC_014962.1"/>
</dbReference>
<dbReference type="HOGENOM" id="CLU_1128315_0_0_0"/>
<proteinExistence type="predicted"/>
<dbReference type="KEGG" id="ipa:Isop_1758"/>
<name>E8R1C4_ISOPI</name>
<sequence>MNLLVLVSGEGPTDMGKAGQQASEPCCGKDFEHGPMAVLVDRLIERFYSFSPIKEGLMYFVSRKELENKSKKLSKANQGRRELPSLKVPKETAFFYNQTRALATFANELAKIHKQTVIAVLFRDLDPKQSMNHRQRQDRWKSIVSGFKIEDFEFGIPMIPNPTSEAWLICLFQDQPYVGCQDMENRTSESLKDQLNTLVGVKATRDILVERLERTPPNFDRLSSAMISFKVFHDRVQEVLECLPTTRPTPG</sequence>
<protein>
    <submittedName>
        <fullName evidence="1">Uncharacterized protein</fullName>
    </submittedName>
</protein>
<gene>
    <name evidence="1" type="ordered locus">Isop_1758</name>
</gene>
<dbReference type="eggNOG" id="ENOG5031KA1">
    <property type="taxonomic scope" value="Bacteria"/>
</dbReference>
<organism evidence="1 2">
    <name type="scientific">Isosphaera pallida (strain ATCC 43644 / DSM 9630 / IS1B)</name>
    <dbReference type="NCBI Taxonomy" id="575540"/>
    <lineage>
        <taxon>Bacteria</taxon>
        <taxon>Pseudomonadati</taxon>
        <taxon>Planctomycetota</taxon>
        <taxon>Planctomycetia</taxon>
        <taxon>Isosphaerales</taxon>
        <taxon>Isosphaeraceae</taxon>
        <taxon>Isosphaera</taxon>
    </lineage>
</organism>
<reference key="1">
    <citation type="submission" date="2010-11" db="EMBL/GenBank/DDBJ databases">
        <title>The complete sequence of chromosome of Isophaera pallida ATCC 43644.</title>
        <authorList>
            <consortium name="US DOE Joint Genome Institute (JGI-PGF)"/>
            <person name="Lucas S."/>
            <person name="Copeland A."/>
            <person name="Lapidus A."/>
            <person name="Bruce D."/>
            <person name="Goodwin L."/>
            <person name="Pitluck S."/>
            <person name="Kyrpides N."/>
            <person name="Mavromatis K."/>
            <person name="Pagani I."/>
            <person name="Ivanova N."/>
            <person name="Saunders E."/>
            <person name="Brettin T."/>
            <person name="Detter J.C."/>
            <person name="Han C."/>
            <person name="Tapia R."/>
            <person name="Land M."/>
            <person name="Hauser L."/>
            <person name="Markowitz V."/>
            <person name="Cheng J.-F."/>
            <person name="Hugenholtz P."/>
            <person name="Woyke T."/>
            <person name="Wu D."/>
            <person name="Eisen J.A."/>
        </authorList>
    </citation>
    <scope>NUCLEOTIDE SEQUENCE</scope>
    <source>
        <strain>ATCC 43644</strain>
    </source>
</reference>
<accession>E8R1C4</accession>
<evidence type="ECO:0000313" key="1">
    <source>
        <dbReference type="EMBL" id="ADV62341.1"/>
    </source>
</evidence>
<dbReference type="STRING" id="575540.Isop_1758"/>
<reference evidence="1 2" key="2">
    <citation type="journal article" date="2011" name="Stand. Genomic Sci.">
        <title>Complete genome sequence of Isosphaera pallida type strain (IS1B).</title>
        <authorList>
            <consortium name="US DOE Joint Genome Institute (JGI-PGF)"/>
            <person name="Goker M."/>
            <person name="Cleland D."/>
            <person name="Saunders E."/>
            <person name="Lapidus A."/>
            <person name="Nolan M."/>
            <person name="Lucas S."/>
            <person name="Hammon N."/>
            <person name="Deshpande S."/>
            <person name="Cheng J.F."/>
            <person name="Tapia R."/>
            <person name="Han C."/>
            <person name="Goodwin L."/>
            <person name="Pitluck S."/>
            <person name="Liolios K."/>
            <person name="Pagani I."/>
            <person name="Ivanova N."/>
            <person name="Mavromatis K."/>
            <person name="Pati A."/>
            <person name="Chen A."/>
            <person name="Palaniappan K."/>
            <person name="Land M."/>
            <person name="Hauser L."/>
            <person name="Chang Y.J."/>
            <person name="Jeffries C.D."/>
            <person name="Detter J.C."/>
            <person name="Beck B."/>
            <person name="Woyke T."/>
            <person name="Bristow J."/>
            <person name="Eisen J.A."/>
            <person name="Markowitz V."/>
            <person name="Hugenholtz P."/>
            <person name="Kyrpides N.C."/>
            <person name="Klenk H.P."/>
        </authorList>
    </citation>
    <scope>NUCLEOTIDE SEQUENCE [LARGE SCALE GENOMIC DNA]</scope>
    <source>
        <strain evidence="2">ATCC 43644 / DSM 9630 / IS1B</strain>
    </source>
</reference>
<dbReference type="Proteomes" id="UP000008631">
    <property type="component" value="Chromosome"/>
</dbReference>
<keyword evidence="2" id="KW-1185">Reference proteome</keyword>
<evidence type="ECO:0000313" key="2">
    <source>
        <dbReference type="Proteomes" id="UP000008631"/>
    </source>
</evidence>
<dbReference type="EMBL" id="CP002353">
    <property type="protein sequence ID" value="ADV62341.1"/>
    <property type="molecule type" value="Genomic_DNA"/>
</dbReference>
<dbReference type="OrthoDB" id="8617598at2"/>
<dbReference type="InParanoid" id="E8R1C4"/>